<dbReference type="RefSeq" id="WP_054581158.1">
    <property type="nucleotide sequence ID" value="NZ_CP012808.1"/>
</dbReference>
<name>A0A0N9VPH8_9GAMM</name>
<protein>
    <recommendedName>
        <fullName evidence="4">LrgA family protein</fullName>
    </recommendedName>
</protein>
<dbReference type="STRING" id="1324350.AOY20_06800"/>
<evidence type="ECO:0000313" key="2">
    <source>
        <dbReference type="EMBL" id="ALH95264.1"/>
    </source>
</evidence>
<dbReference type="KEGG" id="aei:AOY20_06800"/>
<dbReference type="OrthoDB" id="6710940at2"/>
<evidence type="ECO:0008006" key="4">
    <source>
        <dbReference type="Google" id="ProtNLM"/>
    </source>
</evidence>
<keyword evidence="1" id="KW-0472">Membrane</keyword>
<dbReference type="Proteomes" id="UP000064939">
    <property type="component" value="Chromosome"/>
</dbReference>
<sequence length="123" mass="14247">MDWFKHIDWHIWIATIILIVAFREGALWLMTQFSHPELGNLVGLMSLLIVLSLWRFFGHIPSNLIETNNKIMKESAFAFLPISAGSLIMLVHMGEKIPTFLIVLFISTLIPLWVYAKIAKRWL</sequence>
<keyword evidence="3" id="KW-1185">Reference proteome</keyword>
<feature type="transmembrane region" description="Helical" evidence="1">
    <location>
        <begin position="100"/>
        <end position="118"/>
    </location>
</feature>
<keyword evidence="1" id="KW-1133">Transmembrane helix</keyword>
<accession>A0A0N9VPH8</accession>
<feature type="transmembrane region" description="Helical" evidence="1">
    <location>
        <begin position="7"/>
        <end position="26"/>
    </location>
</feature>
<gene>
    <name evidence="2" type="ORF">AOY20_06800</name>
</gene>
<feature type="transmembrane region" description="Helical" evidence="1">
    <location>
        <begin position="38"/>
        <end position="57"/>
    </location>
</feature>
<keyword evidence="1" id="KW-0812">Transmembrane</keyword>
<evidence type="ECO:0000256" key="1">
    <source>
        <dbReference type="SAM" id="Phobius"/>
    </source>
</evidence>
<organism evidence="2 3">
    <name type="scientific">Acinetobacter equi</name>
    <dbReference type="NCBI Taxonomy" id="1324350"/>
    <lineage>
        <taxon>Bacteria</taxon>
        <taxon>Pseudomonadati</taxon>
        <taxon>Pseudomonadota</taxon>
        <taxon>Gammaproteobacteria</taxon>
        <taxon>Moraxellales</taxon>
        <taxon>Moraxellaceae</taxon>
        <taxon>Acinetobacter</taxon>
    </lineage>
</organism>
<proteinExistence type="predicted"/>
<dbReference type="EMBL" id="CP012808">
    <property type="protein sequence ID" value="ALH95264.1"/>
    <property type="molecule type" value="Genomic_DNA"/>
</dbReference>
<reference evidence="2 3" key="1">
    <citation type="journal article" date="2015" name="Int. J. Syst. Evol. Microbiol.">
        <title>Acinetobacter equi sp. nov. isolated from horse faeces.</title>
        <authorList>
            <person name="Poppel M.T."/>
            <person name="Skiebe E."/>
            <person name="Laue M."/>
            <person name="Bergmann H."/>
            <person name="Ebersberger I."/>
            <person name="Garn T."/>
            <person name="Fruth A."/>
            <person name="Baumgardt S."/>
            <person name="Busse H.J."/>
            <person name="Wilharm G."/>
        </authorList>
    </citation>
    <scope>NUCLEOTIDE SEQUENCE [LARGE SCALE GENOMIC DNA]</scope>
    <source>
        <strain evidence="2 3">114</strain>
    </source>
</reference>
<dbReference type="AlphaFoldDB" id="A0A0N9VPH8"/>
<feature type="transmembrane region" description="Helical" evidence="1">
    <location>
        <begin position="77"/>
        <end position="94"/>
    </location>
</feature>
<evidence type="ECO:0000313" key="3">
    <source>
        <dbReference type="Proteomes" id="UP000064939"/>
    </source>
</evidence>